<dbReference type="GO" id="GO:0046654">
    <property type="term" value="P:tetrahydrofolate biosynthetic process"/>
    <property type="evidence" value="ECO:0007669"/>
    <property type="project" value="UniProtKB-UniRule"/>
</dbReference>
<comment type="catalytic activity">
    <reaction evidence="2">
        <text>GTP + H2O = 7,8-dihydroneopterin 3'-triphosphate + formate + H(+)</text>
        <dbReference type="Rhea" id="RHEA:17473"/>
        <dbReference type="ChEBI" id="CHEBI:15377"/>
        <dbReference type="ChEBI" id="CHEBI:15378"/>
        <dbReference type="ChEBI" id="CHEBI:15740"/>
        <dbReference type="ChEBI" id="CHEBI:37565"/>
        <dbReference type="ChEBI" id="CHEBI:58462"/>
        <dbReference type="EC" id="3.5.4.16"/>
    </reaction>
</comment>
<keyword evidence="1 2" id="KW-0378">Hydrolase</keyword>
<evidence type="ECO:0000256" key="1">
    <source>
        <dbReference type="ARBA" id="ARBA00022801"/>
    </source>
</evidence>
<dbReference type="Gene3D" id="3.10.270.10">
    <property type="entry name" value="Urate Oxidase"/>
    <property type="match status" value="1"/>
</dbReference>
<accession>C4XJB5</accession>
<dbReference type="GO" id="GO:0003934">
    <property type="term" value="F:GTP cyclohydrolase I activity"/>
    <property type="evidence" value="ECO:0007669"/>
    <property type="project" value="UniProtKB-UniRule"/>
</dbReference>
<dbReference type="HAMAP" id="MF_01527_B">
    <property type="entry name" value="GTP_cyclohydrol_B"/>
    <property type="match status" value="1"/>
</dbReference>
<dbReference type="AlphaFoldDB" id="C4XJB5"/>
<feature type="compositionally biased region" description="Basic residues" evidence="3">
    <location>
        <begin position="18"/>
        <end position="31"/>
    </location>
</feature>
<dbReference type="HOGENOM" id="CLU_062816_1_1_7"/>
<comment type="pathway">
    <text evidence="2">Cofactor biosynthesis; 7,8-dihydroneopterin triphosphate biosynthesis; 7,8-dihydroneopterin triphosphate from GTP: step 1/1.</text>
</comment>
<evidence type="ECO:0000313" key="4">
    <source>
        <dbReference type="EMBL" id="BAH76665.1"/>
    </source>
</evidence>
<feature type="compositionally biased region" description="Low complexity" evidence="3">
    <location>
        <begin position="1"/>
        <end position="12"/>
    </location>
</feature>
<dbReference type="eggNOG" id="COG1469">
    <property type="taxonomic scope" value="Bacteria"/>
</dbReference>
<dbReference type="EMBL" id="AP010904">
    <property type="protein sequence ID" value="BAH76665.1"/>
    <property type="molecule type" value="Genomic_DNA"/>
</dbReference>
<name>C4XJB5_SOLM1</name>
<dbReference type="InterPro" id="IPR003801">
    <property type="entry name" value="GTP_cyclohydrolase_FolE2/MptA"/>
</dbReference>
<dbReference type="PANTHER" id="PTHR36445">
    <property type="entry name" value="GTP CYCLOHYDROLASE MPTA"/>
    <property type="match status" value="1"/>
</dbReference>
<reference evidence="4 5" key="1">
    <citation type="journal article" date="2009" name="Genome Res.">
        <title>Whole genome sequence of Desulfovibrio magneticus strain RS-1 revealed common gene clusters in magnetotactic bacteria.</title>
        <authorList>
            <person name="Nakazawa H."/>
            <person name="Arakaki A."/>
            <person name="Narita-Yamada S."/>
            <person name="Yashiro I."/>
            <person name="Jinno K."/>
            <person name="Aoki N."/>
            <person name="Tsuruyama A."/>
            <person name="Okamura Y."/>
            <person name="Tanikawa S."/>
            <person name="Fujita N."/>
            <person name="Takeyama H."/>
            <person name="Matsunaga T."/>
        </authorList>
    </citation>
    <scope>NUCLEOTIDE SEQUENCE [LARGE SCALE GENOMIC DNA]</scope>
    <source>
        <strain evidence="5">ATCC 700980 / DSM 13731 / RS-1</strain>
    </source>
</reference>
<dbReference type="EC" id="3.5.4.16" evidence="2"/>
<dbReference type="STRING" id="573370.DMR_31740"/>
<dbReference type="UniPathway" id="UPA00848">
    <property type="reaction ID" value="UER00151"/>
</dbReference>
<dbReference type="KEGG" id="dma:DMR_31740"/>
<comment type="similarity">
    <text evidence="2">Belongs to the GTP cyclohydrolase IV family.</text>
</comment>
<keyword evidence="5" id="KW-1185">Reference proteome</keyword>
<evidence type="ECO:0000313" key="5">
    <source>
        <dbReference type="Proteomes" id="UP000009071"/>
    </source>
</evidence>
<proteinExistence type="inferred from homology"/>
<organism evidence="4 5">
    <name type="scientific">Solidesulfovibrio magneticus (strain ATCC 700980 / DSM 13731 / RS-1)</name>
    <name type="common">Desulfovibrio magneticus</name>
    <dbReference type="NCBI Taxonomy" id="573370"/>
    <lineage>
        <taxon>Bacteria</taxon>
        <taxon>Pseudomonadati</taxon>
        <taxon>Thermodesulfobacteriota</taxon>
        <taxon>Desulfovibrionia</taxon>
        <taxon>Desulfovibrionales</taxon>
        <taxon>Desulfovibrionaceae</taxon>
        <taxon>Solidesulfovibrio</taxon>
    </lineage>
</organism>
<feature type="region of interest" description="Disordered" evidence="3">
    <location>
        <begin position="1"/>
        <end position="41"/>
    </location>
</feature>
<dbReference type="Pfam" id="PF02649">
    <property type="entry name" value="GCHY-1"/>
    <property type="match status" value="1"/>
</dbReference>
<gene>
    <name evidence="2" type="primary">folE2</name>
    <name evidence="4" type="ordered locus">DMR_31740</name>
</gene>
<sequence>MPAGRAGRPAAGFTGASARRRKRLPRARRHGGPGAGHPSRRHAIMAMQDVQSGPPEVPIDLDRVGIKNFRLPLLVRDRTRGRQHTVADVELSVDLPAQFKGTHMSRFVEALSGFAGELDLVTFKALLEDVRARLEAQNAHMTLRFPYFLSKASPATGAAALMDYACLVSGEFEGDKFRLTLGVDVPVMTVCPCSLAISDQGAHSQRAVISIRCRFSGLLWLEELIETAEAAGSSPVYALLKREDEKHVTEQAFANPTFVEDVARQVARSLREHPKVTWFRVEVESFESIHNHSAFAGIEGRNAR</sequence>
<comment type="function">
    <text evidence="2">Converts GTP to 7,8-dihydroneopterin triphosphate.</text>
</comment>
<dbReference type="InterPro" id="IPR022838">
    <property type="entry name" value="GTP_cyclohydrolase_FolE2"/>
</dbReference>
<evidence type="ECO:0000256" key="3">
    <source>
        <dbReference type="SAM" id="MobiDB-lite"/>
    </source>
</evidence>
<evidence type="ECO:0000256" key="2">
    <source>
        <dbReference type="HAMAP-Rule" id="MF_01527"/>
    </source>
</evidence>
<dbReference type="NCBIfam" id="NF010200">
    <property type="entry name" value="PRK13674.1-1"/>
    <property type="match status" value="1"/>
</dbReference>
<dbReference type="Proteomes" id="UP000009071">
    <property type="component" value="Chromosome"/>
</dbReference>
<protein>
    <recommendedName>
        <fullName evidence="2">GTP cyclohydrolase FolE2</fullName>
        <ecNumber evidence="2">3.5.4.16</ecNumber>
    </recommendedName>
</protein>
<feature type="site" description="May be catalytically important" evidence="2">
    <location>
        <position position="191"/>
    </location>
</feature>
<dbReference type="PANTHER" id="PTHR36445:SF1">
    <property type="entry name" value="GTP CYCLOHYDROLASE MPTA"/>
    <property type="match status" value="1"/>
</dbReference>